<dbReference type="OrthoDB" id="629492at2759"/>
<reference evidence="4 5" key="1">
    <citation type="journal article" date="2014" name="Nat. Genet.">
        <title>Whole-genome sequence of a flatfish provides insights into ZW sex chromosome evolution and adaptation to a benthic lifestyle.</title>
        <authorList>
            <person name="Chen S."/>
            <person name="Zhang G."/>
            <person name="Shao C."/>
            <person name="Huang Q."/>
            <person name="Liu G."/>
            <person name="Zhang P."/>
            <person name="Song W."/>
            <person name="An N."/>
            <person name="Chalopin D."/>
            <person name="Volff J.N."/>
            <person name="Hong Y."/>
            <person name="Li Q."/>
            <person name="Sha Z."/>
            <person name="Zhou H."/>
            <person name="Xie M."/>
            <person name="Yu Q."/>
            <person name="Liu Y."/>
            <person name="Xiang H."/>
            <person name="Wang N."/>
            <person name="Wu K."/>
            <person name="Yang C."/>
            <person name="Zhou Q."/>
            <person name="Liao X."/>
            <person name="Yang L."/>
            <person name="Hu Q."/>
            <person name="Zhang J."/>
            <person name="Meng L."/>
            <person name="Jin L."/>
            <person name="Tian Y."/>
            <person name="Lian J."/>
            <person name="Yang J."/>
            <person name="Miao G."/>
            <person name="Liu S."/>
            <person name="Liang Z."/>
            <person name="Yan F."/>
            <person name="Li Y."/>
            <person name="Sun B."/>
            <person name="Zhang H."/>
            <person name="Zhang J."/>
            <person name="Zhu Y."/>
            <person name="Du M."/>
            <person name="Zhao Y."/>
            <person name="Schartl M."/>
            <person name="Tang Q."/>
            <person name="Wang J."/>
        </authorList>
    </citation>
    <scope>NUCLEOTIDE SEQUENCE</scope>
</reference>
<dbReference type="InterPro" id="IPR043195">
    <property type="entry name" value="TTC12"/>
</dbReference>
<dbReference type="GeneTree" id="ENSGT00940000161758"/>
<protein>
    <submittedName>
        <fullName evidence="4">Tetratricopeptide repeat domain 12</fullName>
    </submittedName>
</protein>
<name>A0A3P8WHI7_CYNSE</name>
<keyword evidence="1" id="KW-0677">Repeat</keyword>
<dbReference type="CTD" id="54970"/>
<dbReference type="SUPFAM" id="SSF48452">
    <property type="entry name" value="TPR-like"/>
    <property type="match status" value="1"/>
</dbReference>
<dbReference type="Gene3D" id="1.25.40.10">
    <property type="entry name" value="Tetratricopeptide repeat domain"/>
    <property type="match status" value="1"/>
</dbReference>
<dbReference type="STRING" id="244447.ENSCSEP00000025917"/>
<dbReference type="InterPro" id="IPR011989">
    <property type="entry name" value="ARM-like"/>
</dbReference>
<evidence type="ECO:0000256" key="2">
    <source>
        <dbReference type="ARBA" id="ARBA00022803"/>
    </source>
</evidence>
<keyword evidence="5" id="KW-1185">Reference proteome</keyword>
<dbReference type="Ensembl" id="ENSCSET00000026257.1">
    <property type="protein sequence ID" value="ENSCSEP00000025917.1"/>
    <property type="gene ID" value="ENSCSEG00000016563.1"/>
</dbReference>
<dbReference type="InterPro" id="IPR016024">
    <property type="entry name" value="ARM-type_fold"/>
</dbReference>
<dbReference type="GeneID" id="103378429"/>
<sequence>MSSTGKFQEMEKFLKSVDEISELLMNLNSSDAEIRQKAMMQAESHTAASEEPCRTKVNSTAINTRSSLQLSTTLQNKSPEGFMRMLERDAEDRRQRRTAREQKALAFKEKGNEAYAQEDYDSAVKYYSHGLAELRDVQQLYTNRAQAYFKLRKYREVIIDCEWALKCNERCTKAYLHMGRAYLELKEYNESRRCFEKILEIEPRRKEMVTEYLTQVDLTQERETQEINARQELDSGEGQGTAVPQWLQMLSRPGQTPLSFHGGLQILSEAVADCTGRTLFRLHNGFSIISKNDTVRSCLLQKTKDQISQELCVSVLKLWRIACNKNDENQRMLLEIPLTREAVDGLVASQHVATRTQCLLLLHMITQTTRGRSLVIKNLNVHMLVRNLMVCISEQQQNMAADILKNLAAENKFCCQLRDVPKDVIKEPLTAILRKITKSNCHVIAPVISIIGRLAEDDIIRHNLANDSECWTSLAIAVTQCRADEFKHILYCILGLMVDLSTVTSPVLQEHAVSVCHCCQDLPKDTDGGVITRAAGVLSNVLPQSPQAVQHVVQQGVVRTMCWLLKGQGQPATKYAIKTLTVCTAASQSAREELVKSDKKLSVLRHLLGSASDDEVVTGNAALCLTHCLQLDGVACRLLDTDVVLLLLRHAAGNAKKTGVQRNAAIALGALCRSEPRHVDKLRELHGFEVLHSCMKLIPST</sequence>
<dbReference type="PROSITE" id="PS50293">
    <property type="entry name" value="TPR_REGION"/>
    <property type="match status" value="1"/>
</dbReference>
<dbReference type="PANTHER" id="PTHR46540">
    <property type="entry name" value="TETRATRICOPEPTIDE REPEAT PROTEIN 12"/>
    <property type="match status" value="1"/>
</dbReference>
<dbReference type="GO" id="GO:0070286">
    <property type="term" value="P:axonemal dynein complex assembly"/>
    <property type="evidence" value="ECO:0007669"/>
    <property type="project" value="TreeGrafter"/>
</dbReference>
<reference evidence="4" key="2">
    <citation type="submission" date="2025-08" db="UniProtKB">
        <authorList>
            <consortium name="Ensembl"/>
        </authorList>
    </citation>
    <scope>IDENTIFICATION</scope>
</reference>
<dbReference type="PANTHER" id="PTHR46540:SF1">
    <property type="entry name" value="TETRATRICOPEPTIDE REPEAT PROTEIN 12"/>
    <property type="match status" value="1"/>
</dbReference>
<dbReference type="Pfam" id="PF07719">
    <property type="entry name" value="TPR_2"/>
    <property type="match status" value="1"/>
</dbReference>
<keyword evidence="2 3" id="KW-0802">TPR repeat</keyword>
<proteinExistence type="predicted"/>
<evidence type="ECO:0000256" key="3">
    <source>
        <dbReference type="PROSITE-ProRule" id="PRU00339"/>
    </source>
</evidence>
<dbReference type="OMA" id="AVQQNCA"/>
<dbReference type="InParanoid" id="A0A3P8WHI7"/>
<dbReference type="GO" id="GO:0005813">
    <property type="term" value="C:centrosome"/>
    <property type="evidence" value="ECO:0007669"/>
    <property type="project" value="TreeGrafter"/>
</dbReference>
<dbReference type="GO" id="GO:0005737">
    <property type="term" value="C:cytoplasm"/>
    <property type="evidence" value="ECO:0007669"/>
    <property type="project" value="TreeGrafter"/>
</dbReference>
<dbReference type="InterPro" id="IPR011990">
    <property type="entry name" value="TPR-like_helical_dom_sf"/>
</dbReference>
<dbReference type="InterPro" id="IPR013105">
    <property type="entry name" value="TPR_2"/>
</dbReference>
<dbReference type="Gene3D" id="1.25.10.10">
    <property type="entry name" value="Leucine-rich Repeat Variant"/>
    <property type="match status" value="1"/>
</dbReference>
<dbReference type="KEGG" id="csem:103378429"/>
<reference evidence="4" key="3">
    <citation type="submission" date="2025-09" db="UniProtKB">
        <authorList>
            <consortium name="Ensembl"/>
        </authorList>
    </citation>
    <scope>IDENTIFICATION</scope>
</reference>
<evidence type="ECO:0000313" key="5">
    <source>
        <dbReference type="Proteomes" id="UP000265120"/>
    </source>
</evidence>
<dbReference type="SUPFAM" id="SSF48371">
    <property type="entry name" value="ARM repeat"/>
    <property type="match status" value="1"/>
</dbReference>
<dbReference type="AlphaFoldDB" id="A0A3P8WHI7"/>
<dbReference type="SMART" id="SM00028">
    <property type="entry name" value="TPR"/>
    <property type="match status" value="3"/>
</dbReference>
<dbReference type="Proteomes" id="UP000265120">
    <property type="component" value="Chromosome 4"/>
</dbReference>
<dbReference type="RefSeq" id="XP_008307859.1">
    <property type="nucleotide sequence ID" value="XM_008309637.3"/>
</dbReference>
<dbReference type="PROSITE" id="PS50005">
    <property type="entry name" value="TPR"/>
    <property type="match status" value="1"/>
</dbReference>
<evidence type="ECO:0000256" key="1">
    <source>
        <dbReference type="ARBA" id="ARBA00022737"/>
    </source>
</evidence>
<accession>A0A3P8WHI7</accession>
<dbReference type="GO" id="GO:0007288">
    <property type="term" value="P:sperm axoneme assembly"/>
    <property type="evidence" value="ECO:0007669"/>
    <property type="project" value="TreeGrafter"/>
</dbReference>
<evidence type="ECO:0000313" key="4">
    <source>
        <dbReference type="Ensembl" id="ENSCSEP00000025917.1"/>
    </source>
</evidence>
<organism evidence="4 5">
    <name type="scientific">Cynoglossus semilaevis</name>
    <name type="common">Tongue sole</name>
    <dbReference type="NCBI Taxonomy" id="244447"/>
    <lineage>
        <taxon>Eukaryota</taxon>
        <taxon>Metazoa</taxon>
        <taxon>Chordata</taxon>
        <taxon>Craniata</taxon>
        <taxon>Vertebrata</taxon>
        <taxon>Euteleostomi</taxon>
        <taxon>Actinopterygii</taxon>
        <taxon>Neopterygii</taxon>
        <taxon>Teleostei</taxon>
        <taxon>Neoteleostei</taxon>
        <taxon>Acanthomorphata</taxon>
        <taxon>Carangaria</taxon>
        <taxon>Pleuronectiformes</taxon>
        <taxon>Pleuronectoidei</taxon>
        <taxon>Cynoglossidae</taxon>
        <taxon>Cynoglossinae</taxon>
        <taxon>Cynoglossus</taxon>
    </lineage>
</organism>
<feature type="repeat" description="TPR" evidence="3">
    <location>
        <begin position="172"/>
        <end position="205"/>
    </location>
</feature>
<dbReference type="InterPro" id="IPR019734">
    <property type="entry name" value="TPR_rpt"/>
</dbReference>